<dbReference type="InterPro" id="IPR050598">
    <property type="entry name" value="AminoAcid_Transporter"/>
</dbReference>
<reference evidence="6" key="1">
    <citation type="submission" date="2020-10" db="EMBL/GenBank/DDBJ databases">
        <authorList>
            <person name="Gilroy R."/>
        </authorList>
    </citation>
    <scope>NUCLEOTIDE SEQUENCE</scope>
    <source>
        <strain evidence="6">CHK191-8634</strain>
    </source>
</reference>
<evidence type="ECO:0000313" key="6">
    <source>
        <dbReference type="EMBL" id="HIU43044.1"/>
    </source>
</evidence>
<keyword evidence="3 5" id="KW-1133">Transmembrane helix</keyword>
<feature type="transmembrane region" description="Helical" evidence="5">
    <location>
        <begin position="331"/>
        <end position="348"/>
    </location>
</feature>
<feature type="transmembrane region" description="Helical" evidence="5">
    <location>
        <begin position="90"/>
        <end position="108"/>
    </location>
</feature>
<evidence type="ECO:0000256" key="1">
    <source>
        <dbReference type="ARBA" id="ARBA00004141"/>
    </source>
</evidence>
<dbReference type="GO" id="GO:0015179">
    <property type="term" value="F:L-amino acid transmembrane transporter activity"/>
    <property type="evidence" value="ECO:0007669"/>
    <property type="project" value="TreeGrafter"/>
</dbReference>
<feature type="transmembrane region" description="Helical" evidence="5">
    <location>
        <begin position="417"/>
        <end position="436"/>
    </location>
</feature>
<comment type="caution">
    <text evidence="6">The sequence shown here is derived from an EMBL/GenBank/DDBJ whole genome shotgun (WGS) entry which is preliminary data.</text>
</comment>
<dbReference type="Gene3D" id="1.20.1740.10">
    <property type="entry name" value="Amino acid/polyamine transporter I"/>
    <property type="match status" value="1"/>
</dbReference>
<dbReference type="GO" id="GO:0016020">
    <property type="term" value="C:membrane"/>
    <property type="evidence" value="ECO:0007669"/>
    <property type="project" value="UniProtKB-SubCell"/>
</dbReference>
<protein>
    <submittedName>
        <fullName evidence="6">Amino acid permease</fullName>
    </submittedName>
</protein>
<evidence type="ECO:0000256" key="2">
    <source>
        <dbReference type="ARBA" id="ARBA00022692"/>
    </source>
</evidence>
<reference evidence="6" key="2">
    <citation type="journal article" date="2021" name="PeerJ">
        <title>Extensive microbial diversity within the chicken gut microbiome revealed by metagenomics and culture.</title>
        <authorList>
            <person name="Gilroy R."/>
            <person name="Ravi A."/>
            <person name="Getino M."/>
            <person name="Pursley I."/>
            <person name="Horton D.L."/>
            <person name="Alikhan N.F."/>
            <person name="Baker D."/>
            <person name="Gharbi K."/>
            <person name="Hall N."/>
            <person name="Watson M."/>
            <person name="Adriaenssens E.M."/>
            <person name="Foster-Nyarko E."/>
            <person name="Jarju S."/>
            <person name="Secka A."/>
            <person name="Antonio M."/>
            <person name="Oren A."/>
            <person name="Chaudhuri R.R."/>
            <person name="La Ragione R."/>
            <person name="Hildebrand F."/>
            <person name="Pallen M.J."/>
        </authorList>
    </citation>
    <scope>NUCLEOTIDE SEQUENCE</scope>
    <source>
        <strain evidence="6">CHK191-8634</strain>
    </source>
</reference>
<dbReference type="Pfam" id="PF13520">
    <property type="entry name" value="AA_permease_2"/>
    <property type="match status" value="1"/>
</dbReference>
<feature type="transmembrane region" description="Helical" evidence="5">
    <location>
        <begin position="48"/>
        <end position="70"/>
    </location>
</feature>
<dbReference type="PIRSF" id="PIRSF006060">
    <property type="entry name" value="AA_transporter"/>
    <property type="match status" value="1"/>
</dbReference>
<feature type="transmembrane region" description="Helical" evidence="5">
    <location>
        <begin position="128"/>
        <end position="145"/>
    </location>
</feature>
<dbReference type="InterPro" id="IPR002293">
    <property type="entry name" value="AA/rel_permease1"/>
</dbReference>
<proteinExistence type="predicted"/>
<accession>A0A9D1LKE8</accession>
<evidence type="ECO:0000256" key="4">
    <source>
        <dbReference type="ARBA" id="ARBA00023136"/>
    </source>
</evidence>
<evidence type="ECO:0000313" key="7">
    <source>
        <dbReference type="Proteomes" id="UP000824073"/>
    </source>
</evidence>
<feature type="transmembrane region" description="Helical" evidence="5">
    <location>
        <begin position="354"/>
        <end position="374"/>
    </location>
</feature>
<dbReference type="PANTHER" id="PTHR11785">
    <property type="entry name" value="AMINO ACID TRANSPORTER"/>
    <property type="match status" value="1"/>
</dbReference>
<feature type="transmembrane region" description="Helical" evidence="5">
    <location>
        <begin position="230"/>
        <end position="252"/>
    </location>
</feature>
<feature type="transmembrane region" description="Helical" evidence="5">
    <location>
        <begin position="386"/>
        <end position="405"/>
    </location>
</feature>
<dbReference type="AlphaFoldDB" id="A0A9D1LKE8"/>
<dbReference type="PROSITE" id="PS51257">
    <property type="entry name" value="PROKAR_LIPOPROTEIN"/>
    <property type="match status" value="1"/>
</dbReference>
<keyword evidence="4 5" id="KW-0472">Membrane</keyword>
<feature type="transmembrane region" description="Helical" evidence="5">
    <location>
        <begin position="272"/>
        <end position="297"/>
    </location>
</feature>
<feature type="transmembrane region" description="Helical" evidence="5">
    <location>
        <begin position="12"/>
        <end position="36"/>
    </location>
</feature>
<sequence length="443" mass="46900">MAEKRNLKKELGALSATSVVVGCVIGAGVFFKPYAIYQATGGAPGMGMLAWIIGGLASIFAALTFAEVAVLIPKTGGMVAYLSEVFGEKVGFLAGWMQVVIFYPAFLAGYGVKVGEELGVYVGEQFELPIAMAVIIIMVALNTLGNKTTGRIQVVATVCKLIPLVLLMIFGFVLGSGDNAIFTPLVAEGKSAPAVLGSTLLAVLFAFEGWTNVGAIAGEMKNPGRDLPRAIVGGVSIIMAVYFVINMAYLWVLPADEMMNLESPATAVAMQIFGPTGGLLIKVGIIISVIGAANGFLMSGSRVAYQLGEQRTMPASPALSRLNANSVPSNSVILVGALACIFSISGQFDMLTNLAVFSCWIFYTLTFVCVIRLRQTHPELERKYKVPLYPVVPILAIISGVYVIISQLALSGWTNTLLSIGSIVVTLIGLPVYSMAKKRYAKQ</sequence>
<keyword evidence="2 5" id="KW-0812">Transmembrane</keyword>
<gene>
    <name evidence="6" type="ORF">IAB67_01960</name>
</gene>
<dbReference type="PANTHER" id="PTHR11785:SF512">
    <property type="entry name" value="SOBREMESA, ISOFORM B"/>
    <property type="match status" value="1"/>
</dbReference>
<feature type="transmembrane region" description="Helical" evidence="5">
    <location>
        <begin position="194"/>
        <end position="218"/>
    </location>
</feature>
<dbReference type="Proteomes" id="UP000824073">
    <property type="component" value="Unassembled WGS sequence"/>
</dbReference>
<evidence type="ECO:0000256" key="5">
    <source>
        <dbReference type="SAM" id="Phobius"/>
    </source>
</evidence>
<organism evidence="6 7">
    <name type="scientific">Candidatus Ventrousia excrementavium</name>
    <dbReference type="NCBI Taxonomy" id="2840961"/>
    <lineage>
        <taxon>Bacteria</taxon>
        <taxon>Bacillati</taxon>
        <taxon>Bacillota</taxon>
        <taxon>Clostridia</taxon>
        <taxon>Eubacteriales</taxon>
        <taxon>Clostridiaceae</taxon>
        <taxon>Clostridiaceae incertae sedis</taxon>
        <taxon>Candidatus Ventrousia</taxon>
    </lineage>
</organism>
<evidence type="ECO:0000256" key="3">
    <source>
        <dbReference type="ARBA" id="ARBA00022989"/>
    </source>
</evidence>
<name>A0A9D1LKE8_9CLOT</name>
<feature type="transmembrane region" description="Helical" evidence="5">
    <location>
        <begin position="152"/>
        <end position="174"/>
    </location>
</feature>
<dbReference type="EMBL" id="DVMR01000020">
    <property type="protein sequence ID" value="HIU43044.1"/>
    <property type="molecule type" value="Genomic_DNA"/>
</dbReference>
<comment type="subcellular location">
    <subcellularLocation>
        <location evidence="1">Membrane</location>
        <topology evidence="1">Multi-pass membrane protein</topology>
    </subcellularLocation>
</comment>